<dbReference type="Proteomes" id="UP000824533">
    <property type="component" value="Linkage Group LG22"/>
</dbReference>
<gene>
    <name evidence="1" type="ORF">K1T71_012330</name>
</gene>
<accession>A0ACC1CLI9</accession>
<evidence type="ECO:0000313" key="1">
    <source>
        <dbReference type="EMBL" id="KAJ0172357.1"/>
    </source>
</evidence>
<evidence type="ECO:0000313" key="2">
    <source>
        <dbReference type="Proteomes" id="UP000824533"/>
    </source>
</evidence>
<dbReference type="EMBL" id="CM034408">
    <property type="protein sequence ID" value="KAJ0172357.1"/>
    <property type="molecule type" value="Genomic_DNA"/>
</dbReference>
<comment type="caution">
    <text evidence="1">The sequence shown here is derived from an EMBL/GenBank/DDBJ whole genome shotgun (WGS) entry which is preliminary data.</text>
</comment>
<keyword evidence="2" id="KW-1185">Reference proteome</keyword>
<sequence length="78" mass="8712">VIVIEHWMLVPSRVDTEWYYLNKNALKIISQIKLIYYVIVNPPRAYVGITGELITGLETVICDTTPSAGRHGPSIAIS</sequence>
<feature type="non-terminal residue" evidence="1">
    <location>
        <position position="78"/>
    </location>
</feature>
<feature type="non-terminal residue" evidence="1">
    <location>
        <position position="1"/>
    </location>
</feature>
<reference evidence="1 2" key="1">
    <citation type="journal article" date="2021" name="Front. Genet.">
        <title>Chromosome-Level Genome Assembly Reveals Significant Gene Expansion in the Toll and IMD Signaling Pathways of Dendrolimus kikuchii.</title>
        <authorList>
            <person name="Zhou J."/>
            <person name="Wu P."/>
            <person name="Xiong Z."/>
            <person name="Liu N."/>
            <person name="Zhao N."/>
            <person name="Ji M."/>
            <person name="Qiu Y."/>
            <person name="Yang B."/>
        </authorList>
    </citation>
    <scope>NUCLEOTIDE SEQUENCE [LARGE SCALE GENOMIC DNA]</scope>
    <source>
        <strain evidence="1">Ann1</strain>
    </source>
</reference>
<name>A0ACC1CLI9_9NEOP</name>
<protein>
    <submittedName>
        <fullName evidence="1">Uncharacterized protein</fullName>
    </submittedName>
</protein>
<proteinExistence type="predicted"/>
<organism evidence="1 2">
    <name type="scientific">Dendrolimus kikuchii</name>
    <dbReference type="NCBI Taxonomy" id="765133"/>
    <lineage>
        <taxon>Eukaryota</taxon>
        <taxon>Metazoa</taxon>
        <taxon>Ecdysozoa</taxon>
        <taxon>Arthropoda</taxon>
        <taxon>Hexapoda</taxon>
        <taxon>Insecta</taxon>
        <taxon>Pterygota</taxon>
        <taxon>Neoptera</taxon>
        <taxon>Endopterygota</taxon>
        <taxon>Lepidoptera</taxon>
        <taxon>Glossata</taxon>
        <taxon>Ditrysia</taxon>
        <taxon>Bombycoidea</taxon>
        <taxon>Lasiocampidae</taxon>
        <taxon>Dendrolimus</taxon>
    </lineage>
</organism>